<dbReference type="RefSeq" id="WP_200280897.1">
    <property type="nucleotide sequence ID" value="NZ_JAENII010000011.1"/>
</dbReference>
<dbReference type="EMBL" id="JAENII010000011">
    <property type="protein sequence ID" value="MBK1828129.1"/>
    <property type="molecule type" value="Genomic_DNA"/>
</dbReference>
<dbReference type="InterPro" id="IPR012657">
    <property type="entry name" value="23S_rRNA-intervening_sequence"/>
</dbReference>
<comment type="caution">
    <text evidence="1">The sequence shown here is derived from an EMBL/GenBank/DDBJ whole genome shotgun (WGS) entry which is preliminary data.</text>
</comment>
<dbReference type="InterPro" id="IPR036583">
    <property type="entry name" value="23S_rRNA_IVS_sf"/>
</dbReference>
<dbReference type="AlphaFoldDB" id="A0A934RFB1"/>
<dbReference type="PANTHER" id="PTHR38471">
    <property type="entry name" value="FOUR HELIX BUNDLE PROTEIN"/>
    <property type="match status" value="1"/>
</dbReference>
<dbReference type="Gene3D" id="1.20.1440.60">
    <property type="entry name" value="23S rRNA-intervening sequence"/>
    <property type="match status" value="1"/>
</dbReference>
<dbReference type="Pfam" id="PF05635">
    <property type="entry name" value="23S_rRNA_IVP"/>
    <property type="match status" value="1"/>
</dbReference>
<sequence>MKFALRVLEVVEALPDGTKGWVIGRQLCKSGTSVAANYRAAARAKSSPDFIYKLGIVEEEADETIFWLELIVADELLPAQRLDSLINEANELLAITVASIKTAKSQRP</sequence>
<keyword evidence="2" id="KW-1185">Reference proteome</keyword>
<evidence type="ECO:0000313" key="1">
    <source>
        <dbReference type="EMBL" id="MBK1828129.1"/>
    </source>
</evidence>
<reference evidence="1" key="1">
    <citation type="submission" date="2021-01" db="EMBL/GenBank/DDBJ databases">
        <title>Modified the classification status of verrucomicrobia.</title>
        <authorList>
            <person name="Feng X."/>
        </authorList>
    </citation>
    <scope>NUCLEOTIDE SEQUENCE</scope>
    <source>
        <strain evidence="1">KCTC 22201</strain>
    </source>
</reference>
<proteinExistence type="predicted"/>
<gene>
    <name evidence="1" type="ORF">JIN81_13940</name>
</gene>
<dbReference type="PIRSF" id="PIRSF035652">
    <property type="entry name" value="CHP02436"/>
    <property type="match status" value="1"/>
</dbReference>
<protein>
    <submittedName>
        <fullName evidence="1">Four helix bundle protein</fullName>
    </submittedName>
</protein>
<evidence type="ECO:0000313" key="2">
    <source>
        <dbReference type="Proteomes" id="UP000658278"/>
    </source>
</evidence>
<dbReference type="PANTHER" id="PTHR38471:SF2">
    <property type="entry name" value="FOUR HELIX BUNDLE PROTEIN"/>
    <property type="match status" value="1"/>
</dbReference>
<dbReference type="SUPFAM" id="SSF158446">
    <property type="entry name" value="IVS-encoded protein-like"/>
    <property type="match status" value="1"/>
</dbReference>
<organism evidence="1 2">
    <name type="scientific">Haloferula rosea</name>
    <dbReference type="NCBI Taxonomy" id="490093"/>
    <lineage>
        <taxon>Bacteria</taxon>
        <taxon>Pseudomonadati</taxon>
        <taxon>Verrucomicrobiota</taxon>
        <taxon>Verrucomicrobiia</taxon>
        <taxon>Verrucomicrobiales</taxon>
        <taxon>Verrucomicrobiaceae</taxon>
        <taxon>Haloferula</taxon>
    </lineage>
</organism>
<dbReference type="NCBIfam" id="TIGR02436">
    <property type="entry name" value="four helix bundle protein"/>
    <property type="match status" value="1"/>
</dbReference>
<dbReference type="Proteomes" id="UP000658278">
    <property type="component" value="Unassembled WGS sequence"/>
</dbReference>
<accession>A0A934RFB1</accession>
<name>A0A934RFB1_9BACT</name>